<dbReference type="GO" id="GO:1990281">
    <property type="term" value="C:efflux pump complex"/>
    <property type="evidence" value="ECO:0007669"/>
    <property type="project" value="TreeGrafter"/>
</dbReference>
<dbReference type="Gene3D" id="6.10.140.1990">
    <property type="match status" value="1"/>
</dbReference>
<keyword evidence="4 5" id="KW-0175">Coiled coil</keyword>
<protein>
    <submittedName>
        <fullName evidence="10">Efflux transporter periplasmic adaptor subunit</fullName>
    </submittedName>
</protein>
<keyword evidence="3" id="KW-0813">Transport</keyword>
<evidence type="ECO:0000256" key="3">
    <source>
        <dbReference type="ARBA" id="ARBA00022448"/>
    </source>
</evidence>
<organism evidence="10 11">
    <name type="scientific">Nitrospirillum viridazoti CBAmc</name>
    <dbReference type="NCBI Taxonomy" id="1441467"/>
    <lineage>
        <taxon>Bacteria</taxon>
        <taxon>Pseudomonadati</taxon>
        <taxon>Pseudomonadota</taxon>
        <taxon>Alphaproteobacteria</taxon>
        <taxon>Rhodospirillales</taxon>
        <taxon>Azospirillaceae</taxon>
        <taxon>Nitrospirillum</taxon>
        <taxon>Nitrospirillum viridazoti</taxon>
    </lineage>
</organism>
<feature type="coiled-coil region" evidence="5">
    <location>
        <begin position="143"/>
        <end position="170"/>
    </location>
</feature>
<dbReference type="AlphaFoldDB" id="A0A248JPZ3"/>
<keyword evidence="11" id="KW-1185">Reference proteome</keyword>
<dbReference type="SUPFAM" id="SSF111369">
    <property type="entry name" value="HlyD-like secretion proteins"/>
    <property type="match status" value="1"/>
</dbReference>
<evidence type="ECO:0000313" key="10">
    <source>
        <dbReference type="EMBL" id="ASG20561.1"/>
    </source>
</evidence>
<dbReference type="GO" id="GO:0030313">
    <property type="term" value="C:cell envelope"/>
    <property type="evidence" value="ECO:0007669"/>
    <property type="project" value="UniProtKB-SubCell"/>
</dbReference>
<dbReference type="GO" id="GO:1990961">
    <property type="term" value="P:xenobiotic detoxification by transmembrane export across the plasma membrane"/>
    <property type="evidence" value="ECO:0007669"/>
    <property type="project" value="InterPro"/>
</dbReference>
<accession>A0A248JPZ3</accession>
<dbReference type="InterPro" id="IPR058624">
    <property type="entry name" value="MdtA-like_HH"/>
</dbReference>
<evidence type="ECO:0000313" key="11">
    <source>
        <dbReference type="Proteomes" id="UP000197153"/>
    </source>
</evidence>
<feature type="compositionally biased region" description="Low complexity" evidence="6">
    <location>
        <begin position="267"/>
        <end position="283"/>
    </location>
</feature>
<dbReference type="GO" id="GO:1990195">
    <property type="term" value="C:macrolide transmembrane transporter complex"/>
    <property type="evidence" value="ECO:0007669"/>
    <property type="project" value="InterPro"/>
</dbReference>
<feature type="domain" description="Multidrug resistance protein MdtA-like C-terminal permuted SH3" evidence="9">
    <location>
        <begin position="321"/>
        <end position="381"/>
    </location>
</feature>
<feature type="region of interest" description="Disordered" evidence="6">
    <location>
        <begin position="264"/>
        <end position="283"/>
    </location>
</feature>
<evidence type="ECO:0000259" key="8">
    <source>
        <dbReference type="Pfam" id="PF25917"/>
    </source>
</evidence>
<evidence type="ECO:0000256" key="5">
    <source>
        <dbReference type="SAM" id="Coils"/>
    </source>
</evidence>
<name>A0A248JPZ3_9PROT</name>
<dbReference type="Pfam" id="PF25917">
    <property type="entry name" value="BSH_RND"/>
    <property type="match status" value="1"/>
</dbReference>
<dbReference type="InterPro" id="IPR030190">
    <property type="entry name" value="MacA_alpha-hairpin_sf"/>
</dbReference>
<dbReference type="PANTHER" id="PTHR30469">
    <property type="entry name" value="MULTIDRUG RESISTANCE PROTEIN MDTA"/>
    <property type="match status" value="1"/>
</dbReference>
<feature type="domain" description="Multidrug resistance protein MdtA-like alpha-helical hairpin" evidence="7">
    <location>
        <begin position="105"/>
        <end position="181"/>
    </location>
</feature>
<dbReference type="Pfam" id="PF25876">
    <property type="entry name" value="HH_MFP_RND"/>
    <property type="match status" value="1"/>
</dbReference>
<evidence type="ECO:0000259" key="7">
    <source>
        <dbReference type="Pfam" id="PF25876"/>
    </source>
</evidence>
<comment type="subcellular location">
    <subcellularLocation>
        <location evidence="1">Cell envelope</location>
    </subcellularLocation>
</comment>
<dbReference type="Gene3D" id="2.40.30.170">
    <property type="match status" value="1"/>
</dbReference>
<evidence type="ECO:0000256" key="1">
    <source>
        <dbReference type="ARBA" id="ARBA00004196"/>
    </source>
</evidence>
<dbReference type="Pfam" id="PF25967">
    <property type="entry name" value="RND-MFP_C"/>
    <property type="match status" value="1"/>
</dbReference>
<sequence>MKKLTYISAAGFLTLVGVLMKLLLWPSHAAPQYVTVPVKRGAVEQTVLASGVLFPKKLVSVGAQVSGQVKLLNVSLGQQVTQGQLIAEIDSAPQVNALNAAEAALENVQAELGGRQATLEQAKLNFEREAAMAARNANSRLDYETARAAYENARADVASLNAQISQAKIAVDLAKVNLRYTKISAPIDGTVVSVVTEQGQTVNANQTAPTIILLADLKTMTVKAKISEADVVKVKTGQDVYFKILASNERRYYSTLRSIDPAPEDIASSMDTGSSSHGSSGSAATANPVYYNGRFDVENPDGQLRPNMTAEVFIVLAKAENALIVPSAALGPAGTPGERTVRVLGSEGVSVRTVRVGIDNNEQAEILSGLEAGEKVIVGEMTPGDGSQKPTRR</sequence>
<dbReference type="KEGG" id="nao:Y958_06855"/>
<feature type="domain" description="Multidrug resistance protein MdtA-like barrel-sandwich hybrid" evidence="8">
    <location>
        <begin position="58"/>
        <end position="212"/>
    </location>
</feature>
<evidence type="ECO:0000259" key="9">
    <source>
        <dbReference type="Pfam" id="PF25967"/>
    </source>
</evidence>
<dbReference type="Proteomes" id="UP000197153">
    <property type="component" value="Chromosome 1"/>
</dbReference>
<evidence type="ECO:0000256" key="6">
    <source>
        <dbReference type="SAM" id="MobiDB-lite"/>
    </source>
</evidence>
<dbReference type="RefSeq" id="WP_088871413.1">
    <property type="nucleotide sequence ID" value="NZ_CP022110.1"/>
</dbReference>
<dbReference type="Gene3D" id="2.40.50.100">
    <property type="match status" value="1"/>
</dbReference>
<dbReference type="GO" id="GO:0015562">
    <property type="term" value="F:efflux transmembrane transporter activity"/>
    <property type="evidence" value="ECO:0007669"/>
    <property type="project" value="TreeGrafter"/>
</dbReference>
<dbReference type="InterPro" id="IPR006143">
    <property type="entry name" value="RND_pump_MFP"/>
</dbReference>
<dbReference type="InterPro" id="IPR058627">
    <property type="entry name" value="MdtA-like_C"/>
</dbReference>
<dbReference type="PANTHER" id="PTHR30469:SF33">
    <property type="entry name" value="SLR1207 PROTEIN"/>
    <property type="match status" value="1"/>
</dbReference>
<evidence type="ECO:0000256" key="2">
    <source>
        <dbReference type="ARBA" id="ARBA00009477"/>
    </source>
</evidence>
<gene>
    <name evidence="10" type="ORF">Y958_06855</name>
</gene>
<dbReference type="Gene3D" id="2.40.420.20">
    <property type="match status" value="1"/>
</dbReference>
<proteinExistence type="inferred from homology"/>
<dbReference type="InterPro" id="IPR058625">
    <property type="entry name" value="MdtA-like_BSH"/>
</dbReference>
<dbReference type="NCBIfam" id="TIGR01730">
    <property type="entry name" value="RND_mfp"/>
    <property type="match status" value="1"/>
</dbReference>
<reference evidence="10 11" key="1">
    <citation type="submission" date="2017-06" db="EMBL/GenBank/DDBJ databases">
        <title>Complete genome sequence of Nitrospirillum amazonense strain CBAmC, an endophytic nitrogen-fixing and plant growth-promoting bacterium, isolated from sugarcane.</title>
        <authorList>
            <person name="Schwab S."/>
            <person name="dos Santos Teixeira K.R."/>
            <person name="Simoes Araujo J.L."/>
            <person name="Soares Vidal M."/>
            <person name="Borges de Freitas H.R."/>
            <person name="Rivello Crivelaro A.L."/>
            <person name="Bueno de Camargo Nunes A."/>
            <person name="dos Santos C.M."/>
            <person name="Palmeira da Silva Rosa D."/>
            <person name="da Silva Padilha D."/>
            <person name="da Silva E."/>
            <person name="Araujo Terra L."/>
            <person name="Soares Mendes V."/>
            <person name="Farinelli L."/>
            <person name="Magalhaes Cruz L."/>
            <person name="Baldani J.I."/>
        </authorList>
    </citation>
    <scope>NUCLEOTIDE SEQUENCE [LARGE SCALE GENOMIC DNA]</scope>
    <source>
        <strain evidence="10 11">CBAmC</strain>
    </source>
</reference>
<dbReference type="GO" id="GO:0019898">
    <property type="term" value="C:extrinsic component of membrane"/>
    <property type="evidence" value="ECO:0007669"/>
    <property type="project" value="InterPro"/>
</dbReference>
<evidence type="ECO:0000256" key="4">
    <source>
        <dbReference type="ARBA" id="ARBA00023054"/>
    </source>
</evidence>
<dbReference type="EMBL" id="CP022110">
    <property type="protein sequence ID" value="ASG20561.1"/>
    <property type="molecule type" value="Genomic_DNA"/>
</dbReference>
<comment type="similarity">
    <text evidence="2">Belongs to the membrane fusion protein (MFP) (TC 8.A.1) family.</text>
</comment>